<gene>
    <name evidence="2" type="ORF">UFOPK2761_02593</name>
</gene>
<protein>
    <submittedName>
        <fullName evidence="2">Unannotated protein</fullName>
    </submittedName>
</protein>
<dbReference type="AlphaFoldDB" id="A0A6J6UP78"/>
<evidence type="ECO:0000313" key="2">
    <source>
        <dbReference type="EMBL" id="CAB4760359.1"/>
    </source>
</evidence>
<feature type="region of interest" description="Disordered" evidence="1">
    <location>
        <begin position="89"/>
        <end position="115"/>
    </location>
</feature>
<reference evidence="2" key="1">
    <citation type="submission" date="2020-05" db="EMBL/GenBank/DDBJ databases">
        <authorList>
            <person name="Chiriac C."/>
            <person name="Salcher M."/>
            <person name="Ghai R."/>
            <person name="Kavagutti S V."/>
        </authorList>
    </citation>
    <scope>NUCLEOTIDE SEQUENCE</scope>
</reference>
<organism evidence="2">
    <name type="scientific">freshwater metagenome</name>
    <dbReference type="NCBI Taxonomy" id="449393"/>
    <lineage>
        <taxon>unclassified sequences</taxon>
        <taxon>metagenomes</taxon>
        <taxon>ecological metagenomes</taxon>
    </lineage>
</organism>
<evidence type="ECO:0000256" key="1">
    <source>
        <dbReference type="SAM" id="MobiDB-lite"/>
    </source>
</evidence>
<proteinExistence type="predicted"/>
<dbReference type="Gene3D" id="3.40.50.12110">
    <property type="match status" value="1"/>
</dbReference>
<accession>A0A6J6UP78</accession>
<name>A0A6J6UP78_9ZZZZ</name>
<dbReference type="EMBL" id="CAEZYQ010000023">
    <property type="protein sequence ID" value="CAB4760359.1"/>
    <property type="molecule type" value="Genomic_DNA"/>
</dbReference>
<sequence>MPADVRRDTSRAAARLLDVRRIFHEPHVEEFSCGREVLARFPDAERVPVLSHQAIPALHGDAANVRDWVRLKRSTLVLGEKKSVAVRPNGRSADFIAPSEPRLLSRGQPRSGSPS</sequence>